<reference evidence="2" key="1">
    <citation type="submission" date="2022-11" db="UniProtKB">
        <authorList>
            <consortium name="WormBaseParasite"/>
        </authorList>
    </citation>
    <scope>IDENTIFICATION</scope>
</reference>
<dbReference type="Proteomes" id="UP000887565">
    <property type="component" value="Unplaced"/>
</dbReference>
<evidence type="ECO:0000313" key="2">
    <source>
        <dbReference type="WBParaSite" id="nRc.2.0.1.t07270-RA"/>
    </source>
</evidence>
<sequence length="129" mass="14709">MIPIDLALWVNRAHVGPTVYGIERAIKPKLLQSDMAIKPKLLQDLPKELVEESRTYREAGDKILNYCAPDCNLDMLKQDLMDIKQELDEAATKFLKRVSKGAYKIVEGVEIVEEVLEELILEEVLEISE</sequence>
<accession>A0A915HZF8</accession>
<dbReference type="WBParaSite" id="nRc.2.0.1.t07270-RA">
    <property type="protein sequence ID" value="nRc.2.0.1.t07270-RA"/>
    <property type="gene ID" value="nRc.2.0.1.g07270"/>
</dbReference>
<dbReference type="AlphaFoldDB" id="A0A915HZF8"/>
<organism evidence="1 2">
    <name type="scientific">Romanomermis culicivorax</name>
    <name type="common">Nematode worm</name>
    <dbReference type="NCBI Taxonomy" id="13658"/>
    <lineage>
        <taxon>Eukaryota</taxon>
        <taxon>Metazoa</taxon>
        <taxon>Ecdysozoa</taxon>
        <taxon>Nematoda</taxon>
        <taxon>Enoplea</taxon>
        <taxon>Dorylaimia</taxon>
        <taxon>Mermithida</taxon>
        <taxon>Mermithoidea</taxon>
        <taxon>Mermithidae</taxon>
        <taxon>Romanomermis</taxon>
    </lineage>
</organism>
<proteinExistence type="predicted"/>
<keyword evidence="1" id="KW-1185">Reference proteome</keyword>
<evidence type="ECO:0000313" key="1">
    <source>
        <dbReference type="Proteomes" id="UP000887565"/>
    </source>
</evidence>
<protein>
    <submittedName>
        <fullName evidence="2">Uncharacterized protein</fullName>
    </submittedName>
</protein>
<name>A0A915HZF8_ROMCU</name>